<dbReference type="CDD" id="cd00087">
    <property type="entry name" value="FReD"/>
    <property type="match status" value="1"/>
</dbReference>
<dbReference type="PROSITE" id="PS51406">
    <property type="entry name" value="FIBRINOGEN_C_2"/>
    <property type="match status" value="1"/>
</dbReference>
<dbReference type="InterPro" id="IPR014716">
    <property type="entry name" value="Fibrinogen_a/b/g_C_1"/>
</dbReference>
<organism evidence="3 4">
    <name type="scientific">Pyxicephalus adspersus</name>
    <name type="common">African bullfrog</name>
    <dbReference type="NCBI Taxonomy" id="30357"/>
    <lineage>
        <taxon>Eukaryota</taxon>
        <taxon>Metazoa</taxon>
        <taxon>Chordata</taxon>
        <taxon>Craniata</taxon>
        <taxon>Vertebrata</taxon>
        <taxon>Euteleostomi</taxon>
        <taxon>Amphibia</taxon>
        <taxon>Batrachia</taxon>
        <taxon>Anura</taxon>
        <taxon>Neobatrachia</taxon>
        <taxon>Ranoidea</taxon>
        <taxon>Pyxicephalidae</taxon>
        <taxon>Pyxicephalinae</taxon>
        <taxon>Pyxicephalus</taxon>
    </lineage>
</organism>
<dbReference type="InterPro" id="IPR002181">
    <property type="entry name" value="Fibrinogen_a/b/g_C_dom"/>
</dbReference>
<protein>
    <recommendedName>
        <fullName evidence="2">Fibrinogen C-terminal domain-containing protein</fullName>
    </recommendedName>
</protein>
<evidence type="ECO:0000313" key="4">
    <source>
        <dbReference type="Proteomes" id="UP001181693"/>
    </source>
</evidence>
<evidence type="ECO:0000313" key="3">
    <source>
        <dbReference type="EMBL" id="DBA25454.1"/>
    </source>
</evidence>
<sequence length="242" mass="27314">MIDGSSRNSSCSDPAPLRSHQPHPHIEGNKLLSDLRYSGSCYTDCANHYYNGERSSGIYTIAPSTGGAPTDVYCDMDTDGGGWTVIQRRQDGSVNFTRTWTEYKEGFGNLNGEFWLGNENIHRITQRGGFSLRIDMEDWSGHHKYAVYREFSIEDETNSYRLHVSGAGGTADDSFAWYHNKKSFSTPESGNLPLTTNGGKYVKGRRMMGPDGVVWYSWLNTDYYSLKKVSMMIRPRSFHLSP</sequence>
<keyword evidence="4" id="KW-1185">Reference proteome</keyword>
<dbReference type="Proteomes" id="UP001181693">
    <property type="component" value="Unassembled WGS sequence"/>
</dbReference>
<comment type="caution">
    <text evidence="3">The sequence shown here is derived from an EMBL/GenBank/DDBJ whole genome shotgun (WGS) entry which is preliminary data.</text>
</comment>
<dbReference type="PANTHER" id="PTHR19143:SF466">
    <property type="entry name" value="FIBRINOGEN C-TERMINAL DOMAIN-CONTAINING PROTEIN"/>
    <property type="match status" value="1"/>
</dbReference>
<dbReference type="GO" id="GO:0005615">
    <property type="term" value="C:extracellular space"/>
    <property type="evidence" value="ECO:0007669"/>
    <property type="project" value="TreeGrafter"/>
</dbReference>
<dbReference type="SUPFAM" id="SSF56496">
    <property type="entry name" value="Fibrinogen C-terminal domain-like"/>
    <property type="match status" value="1"/>
</dbReference>
<dbReference type="SMART" id="SM00186">
    <property type="entry name" value="FBG"/>
    <property type="match status" value="1"/>
</dbReference>
<feature type="domain" description="Fibrinogen C-terminal" evidence="2">
    <location>
        <begin position="36"/>
        <end position="237"/>
    </location>
</feature>
<accession>A0AAV3A3A3</accession>
<dbReference type="NCBIfam" id="NF040941">
    <property type="entry name" value="GGGWT_bact"/>
    <property type="match status" value="1"/>
</dbReference>
<dbReference type="PANTHER" id="PTHR19143">
    <property type="entry name" value="FIBRINOGEN/TENASCIN/ANGIOPOEITIN"/>
    <property type="match status" value="1"/>
</dbReference>
<dbReference type="Gene3D" id="3.90.215.10">
    <property type="entry name" value="Gamma Fibrinogen, chain A, domain 1"/>
    <property type="match status" value="1"/>
</dbReference>
<name>A0AAV3A3A3_PYXAD</name>
<gene>
    <name evidence="3" type="ORF">GDO54_009836</name>
</gene>
<dbReference type="AlphaFoldDB" id="A0AAV3A3A3"/>
<proteinExistence type="predicted"/>
<dbReference type="Pfam" id="PF00147">
    <property type="entry name" value="Fibrinogen_C"/>
    <property type="match status" value="1"/>
</dbReference>
<evidence type="ECO:0000256" key="1">
    <source>
        <dbReference type="SAM" id="MobiDB-lite"/>
    </source>
</evidence>
<dbReference type="InterPro" id="IPR036056">
    <property type="entry name" value="Fibrinogen-like_C"/>
</dbReference>
<feature type="region of interest" description="Disordered" evidence="1">
    <location>
        <begin position="1"/>
        <end position="24"/>
    </location>
</feature>
<evidence type="ECO:0000259" key="2">
    <source>
        <dbReference type="PROSITE" id="PS51406"/>
    </source>
</evidence>
<feature type="compositionally biased region" description="Polar residues" evidence="1">
    <location>
        <begin position="1"/>
        <end position="12"/>
    </location>
</feature>
<reference evidence="3" key="1">
    <citation type="thesis" date="2020" institute="ProQuest LLC" country="789 East Eisenhower Parkway, Ann Arbor, MI, USA">
        <title>Comparative Genomics and Chromosome Evolution.</title>
        <authorList>
            <person name="Mudd A.B."/>
        </authorList>
    </citation>
    <scope>NUCLEOTIDE SEQUENCE</scope>
    <source>
        <strain evidence="3">1538</strain>
        <tissue evidence="3">Blood</tissue>
    </source>
</reference>
<dbReference type="EMBL" id="DYDO01000004">
    <property type="protein sequence ID" value="DBA25454.1"/>
    <property type="molecule type" value="Genomic_DNA"/>
</dbReference>
<dbReference type="InterPro" id="IPR050373">
    <property type="entry name" value="Fibrinogen_C-term_domain"/>
</dbReference>